<evidence type="ECO:0000313" key="1">
    <source>
        <dbReference type="EMBL" id="GLR91850.1"/>
    </source>
</evidence>
<organism evidence="1 2">
    <name type="scientific">Bradyrhizobium iriomotense</name>
    <dbReference type="NCBI Taxonomy" id="441950"/>
    <lineage>
        <taxon>Bacteria</taxon>
        <taxon>Pseudomonadati</taxon>
        <taxon>Pseudomonadota</taxon>
        <taxon>Alphaproteobacteria</taxon>
        <taxon>Hyphomicrobiales</taxon>
        <taxon>Nitrobacteraceae</taxon>
        <taxon>Bradyrhizobium</taxon>
    </lineage>
</organism>
<comment type="caution">
    <text evidence="1">The sequence shown here is derived from an EMBL/GenBank/DDBJ whole genome shotgun (WGS) entry which is preliminary data.</text>
</comment>
<dbReference type="Proteomes" id="UP001156905">
    <property type="component" value="Unassembled WGS sequence"/>
</dbReference>
<dbReference type="EMBL" id="BSOW01000056">
    <property type="protein sequence ID" value="GLR91850.1"/>
    <property type="molecule type" value="Genomic_DNA"/>
</dbReference>
<name>A0ABQ6BBX2_9BRAD</name>
<gene>
    <name evidence="1" type="ORF">GCM10007857_85680</name>
</gene>
<evidence type="ECO:0000313" key="2">
    <source>
        <dbReference type="Proteomes" id="UP001156905"/>
    </source>
</evidence>
<keyword evidence="2" id="KW-1185">Reference proteome</keyword>
<sequence>MFDVRIAQRGRKGWEWRVIHSDETLLMRGRNRTRPEARYQAYRALLLLLAAQPGKMKTVPRS</sequence>
<reference evidence="2" key="1">
    <citation type="journal article" date="2019" name="Int. J. Syst. Evol. Microbiol.">
        <title>The Global Catalogue of Microorganisms (GCM) 10K type strain sequencing project: providing services to taxonomists for standard genome sequencing and annotation.</title>
        <authorList>
            <consortium name="The Broad Institute Genomics Platform"/>
            <consortium name="The Broad Institute Genome Sequencing Center for Infectious Disease"/>
            <person name="Wu L."/>
            <person name="Ma J."/>
        </authorList>
    </citation>
    <scope>NUCLEOTIDE SEQUENCE [LARGE SCALE GENOMIC DNA]</scope>
    <source>
        <strain evidence="2">NBRC 102520</strain>
    </source>
</reference>
<protein>
    <recommendedName>
        <fullName evidence="3">DDE domain-containing protein</fullName>
    </recommendedName>
</protein>
<proteinExistence type="predicted"/>
<accession>A0ABQ6BBX2</accession>
<evidence type="ECO:0008006" key="3">
    <source>
        <dbReference type="Google" id="ProtNLM"/>
    </source>
</evidence>